<keyword evidence="4 7" id="KW-1133">Transmembrane helix</keyword>
<dbReference type="PANTHER" id="PTHR11616">
    <property type="entry name" value="SODIUM/CHLORIDE DEPENDENT TRANSPORTER"/>
    <property type="match status" value="1"/>
</dbReference>
<dbReference type="PANTHER" id="PTHR11616:SF240">
    <property type="entry name" value="BLOATED TUBULES, ISOFORM B-RELATED"/>
    <property type="match status" value="1"/>
</dbReference>
<evidence type="ECO:0000256" key="2">
    <source>
        <dbReference type="ARBA" id="ARBA00022448"/>
    </source>
</evidence>
<feature type="transmembrane region" description="Helical" evidence="7">
    <location>
        <begin position="438"/>
        <end position="456"/>
    </location>
</feature>
<feature type="transmembrane region" description="Helical" evidence="7">
    <location>
        <begin position="649"/>
        <end position="668"/>
    </location>
</feature>
<dbReference type="GO" id="GO:0035725">
    <property type="term" value="P:sodium ion transmembrane transport"/>
    <property type="evidence" value="ECO:0007669"/>
    <property type="project" value="TreeGrafter"/>
</dbReference>
<keyword evidence="2" id="KW-0813">Transport</keyword>
<feature type="compositionally biased region" description="Polar residues" evidence="6">
    <location>
        <begin position="178"/>
        <end position="188"/>
    </location>
</feature>
<comment type="caution">
    <text evidence="8">The sequence shown here is derived from an EMBL/GenBank/DDBJ whole genome shotgun (WGS) entry which is preliminary data.</text>
</comment>
<evidence type="ECO:0000256" key="1">
    <source>
        <dbReference type="ARBA" id="ARBA00004141"/>
    </source>
</evidence>
<feature type="transmembrane region" description="Helical" evidence="7">
    <location>
        <begin position="463"/>
        <end position="486"/>
    </location>
</feature>
<keyword evidence="9" id="KW-1185">Reference proteome</keyword>
<dbReference type="Proteomes" id="UP001057455">
    <property type="component" value="Unassembled WGS sequence"/>
</dbReference>
<feature type="region of interest" description="Disordered" evidence="6">
    <location>
        <begin position="1"/>
        <end position="23"/>
    </location>
</feature>
<feature type="transmembrane region" description="Helical" evidence="7">
    <location>
        <begin position="688"/>
        <end position="705"/>
    </location>
</feature>
<reference evidence="8" key="1">
    <citation type="submission" date="2019-12" db="EMBL/GenBank/DDBJ databases">
        <title>Genome sequence of Babesia ovis.</title>
        <authorList>
            <person name="Yamagishi J."/>
            <person name="Sevinc F."/>
            <person name="Xuan X."/>
        </authorList>
    </citation>
    <scope>NUCLEOTIDE SEQUENCE</scope>
    <source>
        <strain evidence="8">Selcuk</strain>
    </source>
</reference>
<dbReference type="PROSITE" id="PS50267">
    <property type="entry name" value="NA_NEUROTRAN_SYMP_3"/>
    <property type="match status" value="1"/>
</dbReference>
<name>A0A9W5TD09_BABOV</name>
<feature type="transmembrane region" description="Helical" evidence="7">
    <location>
        <begin position="852"/>
        <end position="877"/>
    </location>
</feature>
<feature type="region of interest" description="Disordered" evidence="6">
    <location>
        <begin position="174"/>
        <end position="205"/>
    </location>
</feature>
<evidence type="ECO:0000313" key="8">
    <source>
        <dbReference type="EMBL" id="GFE55553.1"/>
    </source>
</evidence>
<feature type="transmembrane region" description="Helical" evidence="7">
    <location>
        <begin position="745"/>
        <end position="762"/>
    </location>
</feature>
<evidence type="ECO:0000256" key="4">
    <source>
        <dbReference type="ARBA" id="ARBA00022989"/>
    </source>
</evidence>
<feature type="transmembrane region" description="Helical" evidence="7">
    <location>
        <begin position="548"/>
        <end position="570"/>
    </location>
</feature>
<keyword evidence="5 7" id="KW-0472">Membrane</keyword>
<protein>
    <recommendedName>
        <fullName evidence="10">Sodium:neurotransmitter symporter family protein</fullName>
    </recommendedName>
</protein>
<dbReference type="GO" id="GO:0005886">
    <property type="term" value="C:plasma membrane"/>
    <property type="evidence" value="ECO:0007669"/>
    <property type="project" value="TreeGrafter"/>
</dbReference>
<feature type="transmembrane region" description="Helical" evidence="7">
    <location>
        <begin position="801"/>
        <end position="821"/>
    </location>
</feature>
<feature type="transmembrane region" description="Helical" evidence="7">
    <location>
        <begin position="299"/>
        <end position="320"/>
    </location>
</feature>
<evidence type="ECO:0000256" key="6">
    <source>
        <dbReference type="SAM" id="MobiDB-lite"/>
    </source>
</evidence>
<feature type="compositionally biased region" description="Polar residues" evidence="6">
    <location>
        <begin position="196"/>
        <end position="205"/>
    </location>
</feature>
<dbReference type="InterPro" id="IPR000175">
    <property type="entry name" value="Na/ntran_symport"/>
</dbReference>
<dbReference type="AlphaFoldDB" id="A0A9W5TD09"/>
<dbReference type="InterPro" id="IPR037272">
    <property type="entry name" value="SNS_sf"/>
</dbReference>
<evidence type="ECO:0000256" key="7">
    <source>
        <dbReference type="SAM" id="Phobius"/>
    </source>
</evidence>
<evidence type="ECO:0008006" key="10">
    <source>
        <dbReference type="Google" id="ProtNLM"/>
    </source>
</evidence>
<evidence type="ECO:0000256" key="3">
    <source>
        <dbReference type="ARBA" id="ARBA00022692"/>
    </source>
</evidence>
<feature type="transmembrane region" description="Helical" evidence="7">
    <location>
        <begin position="258"/>
        <end position="279"/>
    </location>
</feature>
<comment type="subcellular location">
    <subcellularLocation>
        <location evidence="1">Membrane</location>
        <topology evidence="1">Multi-pass membrane protein</topology>
    </subcellularLocation>
</comment>
<dbReference type="EMBL" id="BLIY01000022">
    <property type="protein sequence ID" value="GFE55553.1"/>
    <property type="molecule type" value="Genomic_DNA"/>
</dbReference>
<keyword evidence="3 7" id="KW-0812">Transmembrane</keyword>
<evidence type="ECO:0000313" key="9">
    <source>
        <dbReference type="Proteomes" id="UP001057455"/>
    </source>
</evidence>
<dbReference type="Pfam" id="PF00209">
    <property type="entry name" value="SNF"/>
    <property type="match status" value="1"/>
</dbReference>
<organism evidence="8 9">
    <name type="scientific">Babesia ovis</name>
    <dbReference type="NCBI Taxonomy" id="5869"/>
    <lineage>
        <taxon>Eukaryota</taxon>
        <taxon>Sar</taxon>
        <taxon>Alveolata</taxon>
        <taxon>Apicomplexa</taxon>
        <taxon>Aconoidasida</taxon>
        <taxon>Piroplasmida</taxon>
        <taxon>Babesiidae</taxon>
        <taxon>Babesia</taxon>
    </lineage>
</organism>
<accession>A0A9W5TD09</accession>
<proteinExistence type="predicted"/>
<dbReference type="OrthoDB" id="6581954at2759"/>
<evidence type="ECO:0000256" key="5">
    <source>
        <dbReference type="ARBA" id="ARBA00023136"/>
    </source>
</evidence>
<sequence>MAHPQRKEAGAQNQGGGLGSATRISIQGGARDMIEPASSRQLNTSAHLGFADEFKMIPNMGYDKRYGRPFTTEMKVISNRNIDSRQSPSSLLDLQSKRSMVQLIARTSMLDQALQFTNANGYNSLNHLKGNVLASKDRHLERAMIQRDANLALQREDCREANFADYVHYDPVELDGSGDSTTSSNRDGASTRIEMPNSSQRMPTMTGNKRGVVEELVSQGASPTDVAKLSDLFEHPSCLRQVDMSLISWIRKQTEIGYWRNEAALFVLCITMAISVGHIETMFKLNRTWSGMAFLLPYFFAYILVVQPMICLELVMGQLFRSGQSAMYDKLRRGSSGLGTVIVILCLTSGCIACARCASEYMIYMVDLFRKEMPWKLTVEEQSACVGAMTEAVCKAKSPICLFNGKNCVPSPIGKAYLTYKSRFYPMGNGQGLNLEPSMIWAVIATYAIVTLFQMAGMGNFTFTASLVIMVAFFVTHVQAFVTIGLDGGTDFLWSSIKSWDLSNFYQSSRIWSHTLRSCMYEFIIGSGIYSTLSSKSRIGYDISKETVGVGLFSGYVTMLVFGAACALIGHHAKILNVEATTFMWMLEQDCSYILLPLGFQITQNMERTLGMLQFGCCVVLLCSTLAIQIEVAVANIKDLPFMGINMMNVNWIRIIVIFTLMLISLGFSTRVAKDVVWFLESAVGDMGRAFTVLITAIVVGWLHGCDKQKEALGKKTVYTFNSIFWVFNIIAFVCESSDETLPAVVWWCARLVGIIIATLVARQVNRRDEEYTKGFKDYIWWLFCGNVEQLRKEFCRISPISNAAGLPMTLFWSICIKWFVPCMLSNTIADILEEILAPWRLSRNANFISNAWPVLTIFLWIIMFGIVFIPPVLLWVAPRAVPVYKTINLEDLPTSPNKHSIWMNLAPRNLFAEYLRPKKRD</sequence>
<feature type="transmembrane region" description="Helical" evidence="7">
    <location>
        <begin position="717"/>
        <end position="733"/>
    </location>
</feature>
<gene>
    <name evidence="8" type="ORF">BaOVIS_029570</name>
</gene>
<dbReference type="SUPFAM" id="SSF161070">
    <property type="entry name" value="SNF-like"/>
    <property type="match status" value="1"/>
</dbReference>
<feature type="transmembrane region" description="Helical" evidence="7">
    <location>
        <begin position="341"/>
        <end position="364"/>
    </location>
</feature>